<comment type="caution">
    <text evidence="2">The sequence shown here is derived from an EMBL/GenBank/DDBJ whole genome shotgun (WGS) entry which is preliminary data.</text>
</comment>
<organism evidence="2 3">
    <name type="scientific">Ceratopteris richardii</name>
    <name type="common">Triangle waterfern</name>
    <dbReference type="NCBI Taxonomy" id="49495"/>
    <lineage>
        <taxon>Eukaryota</taxon>
        <taxon>Viridiplantae</taxon>
        <taxon>Streptophyta</taxon>
        <taxon>Embryophyta</taxon>
        <taxon>Tracheophyta</taxon>
        <taxon>Polypodiopsida</taxon>
        <taxon>Polypodiidae</taxon>
        <taxon>Polypodiales</taxon>
        <taxon>Pteridineae</taxon>
        <taxon>Pteridaceae</taxon>
        <taxon>Parkerioideae</taxon>
        <taxon>Ceratopteris</taxon>
    </lineage>
</organism>
<name>A0A8T2TKI2_CERRI</name>
<dbReference type="EMBL" id="CM035417">
    <property type="protein sequence ID" value="KAH7423857.1"/>
    <property type="molecule type" value="Genomic_DNA"/>
</dbReference>
<accession>A0A8T2TKI2</accession>
<feature type="compositionally biased region" description="Polar residues" evidence="1">
    <location>
        <begin position="198"/>
        <end position="211"/>
    </location>
</feature>
<feature type="compositionally biased region" description="Low complexity" evidence="1">
    <location>
        <begin position="293"/>
        <end position="317"/>
    </location>
</feature>
<feature type="compositionally biased region" description="Low complexity" evidence="1">
    <location>
        <begin position="263"/>
        <end position="283"/>
    </location>
</feature>
<feature type="region of interest" description="Disordered" evidence="1">
    <location>
        <begin position="193"/>
        <end position="222"/>
    </location>
</feature>
<sequence length="401" mass="43613">MVALAMGAATTMPSSSNTTYLGIQEDHLITKCKVTFAENPVALATAPISRAFKFYFLLRNMQAKISFANTFLCDGLLCMLYSKPYSFHQLMWKSVLMKRKRFVYQANKGALTFHVYSPSILVWLRSLPPLYLNIRSSTLTWSNRQTSTTKRGSYVLRSKLQTYNIQKRAKAVGDSRAELDSLPVHEQAYARPRASKHLSFSTSPPSTSHVLTSPSCTTPSTITPTAPIVTPIPTTSTIYSMIPPHITSPSAALVEHSISDTPSQVLQPTTTHTTQPQASTPSPNYSPSPPSPAHTSSPPQIYVPPSLNSTSTSLTTPTTIVAPTQTPISLEPIAPTIPSLSITHAPNSSNPAPSLPCPFAIPSIPLHNSPFNEVTDTLTHVADTLTHMLELCDQQDISLES</sequence>
<protein>
    <submittedName>
        <fullName evidence="2">Uncharacterized protein</fullName>
    </submittedName>
</protein>
<dbReference type="AlphaFoldDB" id="A0A8T2TKI2"/>
<reference evidence="2" key="1">
    <citation type="submission" date="2021-08" db="EMBL/GenBank/DDBJ databases">
        <title>WGS assembly of Ceratopteris richardii.</title>
        <authorList>
            <person name="Marchant D.B."/>
            <person name="Chen G."/>
            <person name="Jenkins J."/>
            <person name="Shu S."/>
            <person name="Leebens-Mack J."/>
            <person name="Grimwood J."/>
            <person name="Schmutz J."/>
            <person name="Soltis P."/>
            <person name="Soltis D."/>
            <person name="Chen Z.-H."/>
        </authorList>
    </citation>
    <scope>NUCLEOTIDE SEQUENCE</scope>
    <source>
        <strain evidence="2">Whitten #5841</strain>
        <tissue evidence="2">Leaf</tissue>
    </source>
</reference>
<evidence type="ECO:0000313" key="3">
    <source>
        <dbReference type="Proteomes" id="UP000825935"/>
    </source>
</evidence>
<feature type="compositionally biased region" description="Low complexity" evidence="1">
    <location>
        <begin position="212"/>
        <end position="222"/>
    </location>
</feature>
<dbReference type="Proteomes" id="UP000825935">
    <property type="component" value="Chromosome 12"/>
</dbReference>
<evidence type="ECO:0000313" key="2">
    <source>
        <dbReference type="EMBL" id="KAH7423857.1"/>
    </source>
</evidence>
<proteinExistence type="predicted"/>
<evidence type="ECO:0000256" key="1">
    <source>
        <dbReference type="SAM" id="MobiDB-lite"/>
    </source>
</evidence>
<gene>
    <name evidence="2" type="ORF">KP509_12G077400</name>
</gene>
<feature type="region of interest" description="Disordered" evidence="1">
    <location>
        <begin position="263"/>
        <end position="317"/>
    </location>
</feature>
<keyword evidence="3" id="KW-1185">Reference proteome</keyword>